<dbReference type="InterPro" id="IPR004220">
    <property type="entry name" value="5-COMe_2-OHmuconate_Isoase"/>
</dbReference>
<keyword evidence="2" id="KW-1185">Reference proteome</keyword>
<dbReference type="PANTHER" id="PTHR37950">
    <property type="entry name" value="4-HYDROXYPHENYLACETATE CATABOLISM PROTEIN"/>
    <property type="match status" value="1"/>
</dbReference>
<evidence type="ECO:0000313" key="1">
    <source>
        <dbReference type="EMBL" id="MFB9136531.1"/>
    </source>
</evidence>
<dbReference type="Gene3D" id="3.30.429.10">
    <property type="entry name" value="Macrophage Migration Inhibitory Factor"/>
    <property type="match status" value="1"/>
</dbReference>
<dbReference type="SUPFAM" id="SSF55331">
    <property type="entry name" value="Tautomerase/MIF"/>
    <property type="match status" value="1"/>
</dbReference>
<name>A0ABV5HQM8_9VIBR</name>
<dbReference type="CDD" id="cd00580">
    <property type="entry name" value="CHMI"/>
    <property type="match status" value="1"/>
</dbReference>
<comment type="caution">
    <text evidence="1">The sequence shown here is derived from an EMBL/GenBank/DDBJ whole genome shotgun (WGS) entry which is preliminary data.</text>
</comment>
<organism evidence="1 2">
    <name type="scientific">Vibrio olivae</name>
    <dbReference type="NCBI Taxonomy" id="1243002"/>
    <lineage>
        <taxon>Bacteria</taxon>
        <taxon>Pseudomonadati</taxon>
        <taxon>Pseudomonadota</taxon>
        <taxon>Gammaproteobacteria</taxon>
        <taxon>Vibrionales</taxon>
        <taxon>Vibrionaceae</taxon>
        <taxon>Vibrio</taxon>
    </lineage>
</organism>
<dbReference type="Pfam" id="PF02962">
    <property type="entry name" value="CHMI"/>
    <property type="match status" value="1"/>
</dbReference>
<protein>
    <submittedName>
        <fullName evidence="1">5-carboxymethyl-2-hydroxymuconate Delta-isomerase</fullName>
    </submittedName>
</protein>
<dbReference type="PANTHER" id="PTHR37950:SF1">
    <property type="entry name" value="4-HYDROXYPHENYLACETATE CATABOLISM PROTEIN"/>
    <property type="match status" value="1"/>
</dbReference>
<gene>
    <name evidence="1" type="ORF">ACFFUV_16275</name>
</gene>
<accession>A0ABV5HQM8</accession>
<reference evidence="1 2" key="1">
    <citation type="submission" date="2024-09" db="EMBL/GenBank/DDBJ databases">
        <authorList>
            <person name="Sun Q."/>
            <person name="Mori K."/>
        </authorList>
    </citation>
    <scope>NUCLEOTIDE SEQUENCE [LARGE SCALE GENOMIC DNA]</scope>
    <source>
        <strain evidence="1 2">CECT 8064</strain>
    </source>
</reference>
<evidence type="ECO:0000313" key="2">
    <source>
        <dbReference type="Proteomes" id="UP001589645"/>
    </source>
</evidence>
<dbReference type="EMBL" id="JBHMEP010000005">
    <property type="protein sequence ID" value="MFB9136531.1"/>
    <property type="molecule type" value="Genomic_DNA"/>
</dbReference>
<dbReference type="InterPro" id="IPR014347">
    <property type="entry name" value="Tautomerase/MIF_sf"/>
</dbReference>
<proteinExistence type="predicted"/>
<dbReference type="RefSeq" id="WP_390194681.1">
    <property type="nucleotide sequence ID" value="NZ_JBHMEP010000005.1"/>
</dbReference>
<sequence>MPHLVMEYSNSVEERLNIPGLLEDLHQVALDSQLFDVPSVKSRAVRCYHWLVGESADSIDFIHITFSLLEGRSEEQKAWLSTQLMTLLAASAGQVESLTVDIRDMDKGTFQRRAQ</sequence>
<dbReference type="Proteomes" id="UP001589645">
    <property type="component" value="Unassembled WGS sequence"/>
</dbReference>